<proteinExistence type="predicted"/>
<organism evidence="1">
    <name type="scientific">viral metagenome</name>
    <dbReference type="NCBI Taxonomy" id="1070528"/>
    <lineage>
        <taxon>unclassified sequences</taxon>
        <taxon>metagenomes</taxon>
        <taxon>organismal metagenomes</taxon>
    </lineage>
</organism>
<protein>
    <submittedName>
        <fullName evidence="1">Uncharacterized protein</fullName>
    </submittedName>
</protein>
<sequence>MFKNITDPNTKKTYSICSTEGKNILKNYINNINDQKGGAALNVQPVAGFRTSIPASVTVSLPPNPGPQKDYLAIFFNVINAPNCSNNQLNELNTIIDSINYKILESTGNTSIEKELDTLKIQKEKLKDRAAADDNVIDILSRKFSSPPTASPISTTTFTPPPATRVRNLYTQFNNAKRAVSIKKRHIESQNNNVRGLQYRINDKRGLTSTDRDFEQLSRWKYNLNETDTNTEDEDLKVVKIKLVDELVKSIDAEIQKKNKKKNSAQRKIFITGTNYKCVTSNPNTLHIRNLDLKYGNSTTDRGAINITLDITASRHDPYTLVINIITPPRRNLPIFNSPLTIMIPRSIFILDLSNLLGSQDNILNFLESSFKNTVGNKTYFTNFIEYIISFADNLTKGDIDKSLIFMSPSSTPNNLKIIGLLDNTYLHNSKTNEKHRVLIKVNNFQNFGADEESDKITIDLQMATIPSYNNTNVNIHTATQDIIIQDYSHTNPKFKTYGKLNFLNEQTKIVDDYILGLATPSWCPIF</sequence>
<accession>A0A6C0B408</accession>
<reference evidence="1" key="1">
    <citation type="journal article" date="2020" name="Nature">
        <title>Giant virus diversity and host interactions through global metagenomics.</title>
        <authorList>
            <person name="Schulz F."/>
            <person name="Roux S."/>
            <person name="Paez-Espino D."/>
            <person name="Jungbluth S."/>
            <person name="Walsh D.A."/>
            <person name="Denef V.J."/>
            <person name="McMahon K.D."/>
            <person name="Konstantinidis K.T."/>
            <person name="Eloe-Fadrosh E.A."/>
            <person name="Kyrpides N.C."/>
            <person name="Woyke T."/>
        </authorList>
    </citation>
    <scope>NUCLEOTIDE SEQUENCE</scope>
    <source>
        <strain evidence="1">GVMAG-M-3300009422-16</strain>
    </source>
</reference>
<evidence type="ECO:0000313" key="1">
    <source>
        <dbReference type="EMBL" id="QHS86534.1"/>
    </source>
</evidence>
<dbReference type="AlphaFoldDB" id="A0A6C0B408"/>
<name>A0A6C0B408_9ZZZZ</name>
<dbReference type="EMBL" id="MN739058">
    <property type="protein sequence ID" value="QHS86534.1"/>
    <property type="molecule type" value="Genomic_DNA"/>
</dbReference>